<dbReference type="GO" id="GO:0003988">
    <property type="term" value="F:acetyl-CoA C-acyltransferase activity"/>
    <property type="evidence" value="ECO:0007669"/>
    <property type="project" value="UniProtKB-EC"/>
</dbReference>
<keyword evidence="8" id="KW-1185">Reference proteome</keyword>
<dbReference type="NCBIfam" id="TIGR01930">
    <property type="entry name" value="AcCoA-C-Actrans"/>
    <property type="match status" value="1"/>
</dbReference>
<sequence length="394" mass="40348">MSAPVIVDVVRTASGKGKPGGALSTFHPVDLLSEAITALVDRNDLDPAAIDDVLIGCLGQVGEQSVNIARNAALAAGLPVTTAGVTIDRQCGSGLQAVSFAAAGVTAGLYDAVIAGGVEMMSKVPINHATLGEDPFGSKVAERFPGGLVGQGVSAEIVAQRWNLDRDSLDEYSAGSHARAAAAAARGAFDDEIIPVTAPGSEAAHRADETVRPGTSVDALAGLEPVFRTDEMVARFPQLGWVITPGNSSPLTDGASAILLMSEELAGTLGLRPRARIVSHAVVGSDPIEMLTGVIPATRRVLERAGLTIGDMDAYEVNEAFAPVPLAWARGTGADPALLNQRGGAIALGHALGSSGTRLLATLLTQLEESGARFGLETICEGQGMANALIIERL</sequence>
<keyword evidence="2 4" id="KW-0808">Transferase</keyword>
<dbReference type="Pfam" id="PF02803">
    <property type="entry name" value="Thiolase_C"/>
    <property type="match status" value="1"/>
</dbReference>
<evidence type="ECO:0000256" key="3">
    <source>
        <dbReference type="ARBA" id="ARBA00023315"/>
    </source>
</evidence>
<gene>
    <name evidence="7" type="ORF">JOF43_003920</name>
</gene>
<evidence type="ECO:0000256" key="1">
    <source>
        <dbReference type="ARBA" id="ARBA00010982"/>
    </source>
</evidence>
<dbReference type="PANTHER" id="PTHR43365:SF1">
    <property type="entry name" value="ACETYL-COA C-ACYLTRANSFERASE"/>
    <property type="match status" value="1"/>
</dbReference>
<dbReference type="InterPro" id="IPR020617">
    <property type="entry name" value="Thiolase_C"/>
</dbReference>
<dbReference type="SUPFAM" id="SSF53901">
    <property type="entry name" value="Thiolase-like"/>
    <property type="match status" value="2"/>
</dbReference>
<feature type="domain" description="Thiolase C-terminal" evidence="6">
    <location>
        <begin position="272"/>
        <end position="393"/>
    </location>
</feature>
<proteinExistence type="inferred from homology"/>
<dbReference type="InterPro" id="IPR002155">
    <property type="entry name" value="Thiolase"/>
</dbReference>
<protein>
    <submittedName>
        <fullName evidence="7">Acetyl-CoA acyltransferase</fullName>
        <ecNumber evidence="7">2.3.1.16</ecNumber>
    </submittedName>
</protein>
<dbReference type="CDD" id="cd00751">
    <property type="entry name" value="thiolase"/>
    <property type="match status" value="1"/>
</dbReference>
<comment type="similarity">
    <text evidence="1 4">Belongs to the thiolase-like superfamily. Thiolase family.</text>
</comment>
<dbReference type="Gene3D" id="3.40.47.10">
    <property type="match status" value="2"/>
</dbReference>
<dbReference type="EC" id="2.3.1.16" evidence="7"/>
<organism evidence="7 8">
    <name type="scientific">Brachybacterium sacelli</name>
    <dbReference type="NCBI Taxonomy" id="173364"/>
    <lineage>
        <taxon>Bacteria</taxon>
        <taxon>Bacillati</taxon>
        <taxon>Actinomycetota</taxon>
        <taxon>Actinomycetes</taxon>
        <taxon>Micrococcales</taxon>
        <taxon>Dermabacteraceae</taxon>
        <taxon>Brachybacterium</taxon>
    </lineage>
</organism>
<keyword evidence="3 4" id="KW-0012">Acyltransferase</keyword>
<feature type="domain" description="Thiolase N-terminal" evidence="5">
    <location>
        <begin position="5"/>
        <end position="264"/>
    </location>
</feature>
<name>A0ABS4X641_9MICO</name>
<accession>A0ABS4X641</accession>
<evidence type="ECO:0000313" key="7">
    <source>
        <dbReference type="EMBL" id="MBP2383931.1"/>
    </source>
</evidence>
<evidence type="ECO:0000313" key="8">
    <source>
        <dbReference type="Proteomes" id="UP001519290"/>
    </source>
</evidence>
<dbReference type="Proteomes" id="UP001519290">
    <property type="component" value="Unassembled WGS sequence"/>
</dbReference>
<dbReference type="EMBL" id="JAGIOD010000002">
    <property type="protein sequence ID" value="MBP2383931.1"/>
    <property type="molecule type" value="Genomic_DNA"/>
</dbReference>
<reference evidence="7 8" key="1">
    <citation type="submission" date="2021-03" db="EMBL/GenBank/DDBJ databases">
        <title>Sequencing the genomes of 1000 actinobacteria strains.</title>
        <authorList>
            <person name="Klenk H.-P."/>
        </authorList>
    </citation>
    <scope>NUCLEOTIDE SEQUENCE [LARGE SCALE GENOMIC DNA]</scope>
    <source>
        <strain evidence="7 8">DSM 14566</strain>
    </source>
</reference>
<evidence type="ECO:0000256" key="2">
    <source>
        <dbReference type="ARBA" id="ARBA00022679"/>
    </source>
</evidence>
<dbReference type="InterPro" id="IPR016039">
    <property type="entry name" value="Thiolase-like"/>
</dbReference>
<dbReference type="PIRSF" id="PIRSF000429">
    <property type="entry name" value="Ac-CoA_Ac_transf"/>
    <property type="match status" value="1"/>
</dbReference>
<evidence type="ECO:0000259" key="5">
    <source>
        <dbReference type="Pfam" id="PF00108"/>
    </source>
</evidence>
<dbReference type="Pfam" id="PF00108">
    <property type="entry name" value="Thiolase_N"/>
    <property type="match status" value="1"/>
</dbReference>
<dbReference type="InterPro" id="IPR020616">
    <property type="entry name" value="Thiolase_N"/>
</dbReference>
<dbReference type="RefSeq" id="WP_209904837.1">
    <property type="nucleotide sequence ID" value="NZ_BAAAJW010000001.1"/>
</dbReference>
<evidence type="ECO:0000256" key="4">
    <source>
        <dbReference type="RuleBase" id="RU003557"/>
    </source>
</evidence>
<comment type="caution">
    <text evidence="7">The sequence shown here is derived from an EMBL/GenBank/DDBJ whole genome shotgun (WGS) entry which is preliminary data.</text>
</comment>
<dbReference type="PANTHER" id="PTHR43365">
    <property type="entry name" value="BLR7806 PROTEIN"/>
    <property type="match status" value="1"/>
</dbReference>
<evidence type="ECO:0000259" key="6">
    <source>
        <dbReference type="Pfam" id="PF02803"/>
    </source>
</evidence>